<protein>
    <submittedName>
        <fullName evidence="1">Uncharacterized protein</fullName>
    </submittedName>
</protein>
<evidence type="ECO:0000313" key="1">
    <source>
        <dbReference type="EMBL" id="MBK1629386.1"/>
    </source>
</evidence>
<name>A0ABS1CBU3_9GAMM</name>
<accession>A0ABS1CBU3</accession>
<dbReference type="EMBL" id="NRRV01000002">
    <property type="protein sequence ID" value="MBK1629386.1"/>
    <property type="molecule type" value="Genomic_DNA"/>
</dbReference>
<keyword evidence="2" id="KW-1185">Reference proteome</keyword>
<proteinExistence type="predicted"/>
<dbReference type="RefSeq" id="WP_200233288.1">
    <property type="nucleotide sequence ID" value="NZ_NRRV01000002.1"/>
</dbReference>
<reference evidence="1 2" key="1">
    <citation type="journal article" date="2020" name="Microorganisms">
        <title>Osmotic Adaptation and Compatible Solute Biosynthesis of Phototrophic Bacteria as Revealed from Genome Analyses.</title>
        <authorList>
            <person name="Imhoff J.F."/>
            <person name="Rahn T."/>
            <person name="Kunzel S."/>
            <person name="Keller A."/>
            <person name="Neulinger S.C."/>
        </authorList>
    </citation>
    <scope>NUCLEOTIDE SEQUENCE [LARGE SCALE GENOMIC DNA]</scope>
    <source>
        <strain evidence="1 2">DSM 6210</strain>
    </source>
</reference>
<dbReference type="Gene3D" id="3.40.190.10">
    <property type="entry name" value="Periplasmic binding protein-like II"/>
    <property type="match status" value="1"/>
</dbReference>
<organism evidence="1 2">
    <name type="scientific">Thiohalocapsa halophila</name>
    <dbReference type="NCBI Taxonomy" id="69359"/>
    <lineage>
        <taxon>Bacteria</taxon>
        <taxon>Pseudomonadati</taxon>
        <taxon>Pseudomonadota</taxon>
        <taxon>Gammaproteobacteria</taxon>
        <taxon>Chromatiales</taxon>
        <taxon>Chromatiaceae</taxon>
        <taxon>Thiohalocapsa</taxon>
    </lineage>
</organism>
<gene>
    <name evidence="1" type="ORF">CKO31_01275</name>
</gene>
<evidence type="ECO:0000313" key="2">
    <source>
        <dbReference type="Proteomes" id="UP000748752"/>
    </source>
</evidence>
<comment type="caution">
    <text evidence="1">The sequence shown here is derived from an EMBL/GenBank/DDBJ whole genome shotgun (WGS) entry which is preliminary data.</text>
</comment>
<sequence length="121" mass="13253">MVRRDDLAADPAQVKPLAEALVEALFAAEETLREDVIKQLVDWSAVAEALLGERGAAAKAEALWSNSGLPAVAGFVRRFSLELADVEAMMAAAWAKGHKRAVRDFIAENRDRVAYWMSGQR</sequence>
<dbReference type="Proteomes" id="UP000748752">
    <property type="component" value="Unassembled WGS sequence"/>
</dbReference>